<evidence type="ECO:0000256" key="2">
    <source>
        <dbReference type="SAM" id="Phobius"/>
    </source>
</evidence>
<feature type="signal peptide" evidence="3">
    <location>
        <begin position="1"/>
        <end position="27"/>
    </location>
</feature>
<keyword evidence="2" id="KW-0812">Transmembrane</keyword>
<accession>A0AAU2JQK6</accession>
<dbReference type="EMBL" id="CP108264">
    <property type="protein sequence ID" value="WTU74538.1"/>
    <property type="molecule type" value="Genomic_DNA"/>
</dbReference>
<reference evidence="4" key="1">
    <citation type="submission" date="2022-10" db="EMBL/GenBank/DDBJ databases">
        <title>The complete genomes of actinobacterial strains from the NBC collection.</title>
        <authorList>
            <person name="Joergensen T.S."/>
            <person name="Alvarez Arevalo M."/>
            <person name="Sterndorff E.B."/>
            <person name="Faurdal D."/>
            <person name="Vuksanovic O."/>
            <person name="Mourched A.-S."/>
            <person name="Charusanti P."/>
            <person name="Shaw S."/>
            <person name="Blin K."/>
            <person name="Weber T."/>
        </authorList>
    </citation>
    <scope>NUCLEOTIDE SEQUENCE</scope>
    <source>
        <strain evidence="4">NBC_00049</strain>
    </source>
</reference>
<proteinExistence type="predicted"/>
<feature type="compositionally biased region" description="Low complexity" evidence="1">
    <location>
        <begin position="258"/>
        <end position="277"/>
    </location>
</feature>
<evidence type="ECO:0000256" key="1">
    <source>
        <dbReference type="SAM" id="MobiDB-lite"/>
    </source>
</evidence>
<evidence type="ECO:0000313" key="4">
    <source>
        <dbReference type="EMBL" id="WTU74538.1"/>
    </source>
</evidence>
<feature type="transmembrane region" description="Helical" evidence="2">
    <location>
        <begin position="297"/>
        <end position="317"/>
    </location>
</feature>
<sequence length="325" mass="32988">MRTAVRTAIATAVLAGALLAPAGAAFAAAPQGAVAASSSVPDRQAGTPVSIDKGVVAVLRNKSEGPEAWIRAVSADWKPGDDYSGKVLAVLDNEHRSATVGALKLALVEGGTVHIEDLVVTKDGKSTSYRLPKGQGPECMSEAVVQQLGAGVEAQLTMSPGGPTAELRSAGAEEAWKTLNRADPSLPASDGIIARILNASSAEPVFEWKTQGGGMPFGHANFPKLPKGCTFDYTFQKPTEKPQPETKPETKPSPKPSVTPTTAAPKPQTAGQTSVVPKGGVAAGAEIAAEDTGASTAAVAGTGLAASLAALGGFVLLRRRRAAQG</sequence>
<dbReference type="AlphaFoldDB" id="A0AAU2JQK6"/>
<name>A0AAU2JQK6_9ACTN</name>
<keyword evidence="2" id="KW-1133">Transmembrane helix</keyword>
<organism evidence="4">
    <name type="scientific">Streptomyces sp. NBC_00049</name>
    <dbReference type="NCBI Taxonomy" id="2903617"/>
    <lineage>
        <taxon>Bacteria</taxon>
        <taxon>Bacillati</taxon>
        <taxon>Actinomycetota</taxon>
        <taxon>Actinomycetes</taxon>
        <taxon>Kitasatosporales</taxon>
        <taxon>Streptomycetaceae</taxon>
        <taxon>Streptomyces</taxon>
    </lineage>
</organism>
<protein>
    <recommendedName>
        <fullName evidence="5">Gram-positive cocci surface proteins LPxTG domain-containing protein</fullName>
    </recommendedName>
</protein>
<evidence type="ECO:0008006" key="5">
    <source>
        <dbReference type="Google" id="ProtNLM"/>
    </source>
</evidence>
<evidence type="ECO:0000256" key="3">
    <source>
        <dbReference type="SAM" id="SignalP"/>
    </source>
</evidence>
<feature type="compositionally biased region" description="Basic and acidic residues" evidence="1">
    <location>
        <begin position="238"/>
        <end position="252"/>
    </location>
</feature>
<keyword evidence="2" id="KW-0472">Membrane</keyword>
<keyword evidence="3" id="KW-0732">Signal</keyword>
<feature type="chain" id="PRO_5043793720" description="Gram-positive cocci surface proteins LPxTG domain-containing protein" evidence="3">
    <location>
        <begin position="28"/>
        <end position="325"/>
    </location>
</feature>
<gene>
    <name evidence="4" type="ORF">OG327_15070</name>
</gene>
<feature type="region of interest" description="Disordered" evidence="1">
    <location>
        <begin position="231"/>
        <end position="277"/>
    </location>
</feature>